<proteinExistence type="predicted"/>
<reference evidence="1 2" key="1">
    <citation type="journal article" date="2021" name="Front. Genet.">
        <title>Chromosome-Level Genome Assembly Reveals Significant Gene Expansion in the Toll and IMD Signaling Pathways of Dendrolimus kikuchii.</title>
        <authorList>
            <person name="Zhou J."/>
            <person name="Wu P."/>
            <person name="Xiong Z."/>
            <person name="Liu N."/>
            <person name="Zhao N."/>
            <person name="Ji M."/>
            <person name="Qiu Y."/>
            <person name="Yang B."/>
        </authorList>
    </citation>
    <scope>NUCLEOTIDE SEQUENCE [LARGE SCALE GENOMIC DNA]</scope>
    <source>
        <strain evidence="1">Ann1</strain>
    </source>
</reference>
<gene>
    <name evidence="1" type="ORF">K1T71_000586</name>
</gene>
<keyword evidence="2" id="KW-1185">Reference proteome</keyword>
<dbReference type="Proteomes" id="UP000824533">
    <property type="component" value="Linkage Group LG01"/>
</dbReference>
<evidence type="ECO:0000313" key="2">
    <source>
        <dbReference type="Proteomes" id="UP000824533"/>
    </source>
</evidence>
<evidence type="ECO:0000313" key="1">
    <source>
        <dbReference type="EMBL" id="KAJ0184163.1"/>
    </source>
</evidence>
<name>A0ACC1DJM4_9NEOP</name>
<organism evidence="1 2">
    <name type="scientific">Dendrolimus kikuchii</name>
    <dbReference type="NCBI Taxonomy" id="765133"/>
    <lineage>
        <taxon>Eukaryota</taxon>
        <taxon>Metazoa</taxon>
        <taxon>Ecdysozoa</taxon>
        <taxon>Arthropoda</taxon>
        <taxon>Hexapoda</taxon>
        <taxon>Insecta</taxon>
        <taxon>Pterygota</taxon>
        <taxon>Neoptera</taxon>
        <taxon>Endopterygota</taxon>
        <taxon>Lepidoptera</taxon>
        <taxon>Glossata</taxon>
        <taxon>Ditrysia</taxon>
        <taxon>Bombycoidea</taxon>
        <taxon>Lasiocampidae</taxon>
        <taxon>Dendrolimus</taxon>
    </lineage>
</organism>
<accession>A0ACC1DJM4</accession>
<comment type="caution">
    <text evidence="1">The sequence shown here is derived from an EMBL/GenBank/DDBJ whole genome shotgun (WGS) entry which is preliminary data.</text>
</comment>
<dbReference type="EMBL" id="CM034387">
    <property type="protein sequence ID" value="KAJ0184163.1"/>
    <property type="molecule type" value="Genomic_DNA"/>
</dbReference>
<protein>
    <submittedName>
        <fullName evidence="1">Uncharacterized protein</fullName>
    </submittedName>
</protein>
<sequence>MHLKTCFGVLLCALQINYINNEPLKSKTLKENNKGNIVKIPPELFLKTAEILHKINNGFDEEIHRYDDEITPRISIDYLNGRTDKVIPLMTLMKLVQKNYNADQKATKDYLKKNFRVYYIHNPETLQDYRKNLRARSTSSSSEDEDYDDEELRIGDRMLKTFLRDQRRNAVFRNINHTKGTDDEKDFENTVPINEYEKSNNDFKDDVWDVITKKYDWSKETKDNGENGYTSKWSDKNKDTKDWDKKQDNSWDKIDNNWNNFKITKRNKIRNLNSKPRVNEWENLKYDLETESQKLYGEDFRSILKRFRKTPDYLKILSEKVKELDTHQVMLSTAFTYHFVHMKMARKIKEMFGIVEQSTPYEATTTSPAARMSNYFGKKSGFRRDFRQGPDKKSDEVNPIEVLDQYSAFSSPLNAAEINAFKDLGFEYAGHVIHGIIKHMGPDDAGEHSTRLPSIDSGRFTTTEHSSIHEVTTASQTEMMESTLMTEPSLYKYRALQKQYNKRNSLIS</sequence>